<feature type="compositionally biased region" description="Basic and acidic residues" evidence="1">
    <location>
        <begin position="202"/>
        <end position="212"/>
    </location>
</feature>
<dbReference type="AlphaFoldDB" id="A0AAN9A1Z7"/>
<dbReference type="EMBL" id="JAXCGZ010013691">
    <property type="protein sequence ID" value="KAK7072098.1"/>
    <property type="molecule type" value="Genomic_DNA"/>
</dbReference>
<accession>A0AAN9A1Z7</accession>
<comment type="caution">
    <text evidence="4">The sequence shown here is derived from an EMBL/GenBank/DDBJ whole genome shotgun (WGS) entry which is preliminary data.</text>
</comment>
<evidence type="ECO:0000256" key="1">
    <source>
        <dbReference type="SAM" id="MobiDB-lite"/>
    </source>
</evidence>
<name>A0AAN9A1Z7_HALRR</name>
<feature type="region of interest" description="Disordered" evidence="1">
    <location>
        <begin position="154"/>
        <end position="212"/>
    </location>
</feature>
<proteinExistence type="predicted"/>
<evidence type="ECO:0000256" key="2">
    <source>
        <dbReference type="SAM" id="Phobius"/>
    </source>
</evidence>
<dbReference type="PROSITE" id="PS00022">
    <property type="entry name" value="EGF_1"/>
    <property type="match status" value="1"/>
</dbReference>
<evidence type="ECO:0000259" key="3">
    <source>
        <dbReference type="PROSITE" id="PS00022"/>
    </source>
</evidence>
<dbReference type="SUPFAM" id="SSF57196">
    <property type="entry name" value="EGF/Laminin"/>
    <property type="match status" value="1"/>
</dbReference>
<dbReference type="InterPro" id="IPR000742">
    <property type="entry name" value="EGF"/>
</dbReference>
<feature type="transmembrane region" description="Helical" evidence="2">
    <location>
        <begin position="123"/>
        <end position="147"/>
    </location>
</feature>
<keyword evidence="2" id="KW-1133">Transmembrane helix</keyword>
<keyword evidence="2" id="KW-0812">Transmembrane</keyword>
<feature type="domain" description="EGF-like" evidence="3">
    <location>
        <begin position="103"/>
        <end position="114"/>
    </location>
</feature>
<keyword evidence="5" id="KW-1185">Reference proteome</keyword>
<reference evidence="4 5" key="1">
    <citation type="submission" date="2023-11" db="EMBL/GenBank/DDBJ databases">
        <title>Halocaridina rubra genome assembly.</title>
        <authorList>
            <person name="Smith C."/>
        </authorList>
    </citation>
    <scope>NUCLEOTIDE SEQUENCE [LARGE SCALE GENOMIC DNA]</scope>
    <source>
        <strain evidence="4">EP-1</strain>
        <tissue evidence="4">Whole</tissue>
    </source>
</reference>
<dbReference type="CDD" id="cd12087">
    <property type="entry name" value="TM_EGFR-like"/>
    <property type="match status" value="1"/>
</dbReference>
<organism evidence="4 5">
    <name type="scientific">Halocaridina rubra</name>
    <name type="common">Hawaiian red shrimp</name>
    <dbReference type="NCBI Taxonomy" id="373956"/>
    <lineage>
        <taxon>Eukaryota</taxon>
        <taxon>Metazoa</taxon>
        <taxon>Ecdysozoa</taxon>
        <taxon>Arthropoda</taxon>
        <taxon>Crustacea</taxon>
        <taxon>Multicrustacea</taxon>
        <taxon>Malacostraca</taxon>
        <taxon>Eumalacostraca</taxon>
        <taxon>Eucarida</taxon>
        <taxon>Decapoda</taxon>
        <taxon>Pleocyemata</taxon>
        <taxon>Caridea</taxon>
        <taxon>Atyoidea</taxon>
        <taxon>Atyidae</taxon>
        <taxon>Halocaridina</taxon>
    </lineage>
</organism>
<dbReference type="Gene3D" id="2.10.25.10">
    <property type="entry name" value="Laminin"/>
    <property type="match status" value="1"/>
</dbReference>
<sequence>MINLYLNYPRLIYCFDYQTVPNNTQLISNLYYLTETNCDPGFYFCNDTFLEPPCLPLADICDGTAQCLSHSADESVCGGCPDDYCQNGGSCSSSKESRVPPTCSCPSNCIGNRCEIKEKKLSAGAITGIVLGVIAFVILLVMGVFYFRNRKKFTPSRDQSSWDNPDNKPYYGPDLPGSDNYPLDDLSGATSSTAPTGIKNPSFKEDDPISDL</sequence>
<gene>
    <name evidence="4" type="ORF">SK128_009910</name>
</gene>
<dbReference type="Proteomes" id="UP001381693">
    <property type="component" value="Unassembled WGS sequence"/>
</dbReference>
<evidence type="ECO:0000313" key="5">
    <source>
        <dbReference type="Proteomes" id="UP001381693"/>
    </source>
</evidence>
<protein>
    <recommendedName>
        <fullName evidence="3">EGF-like domain-containing protein</fullName>
    </recommendedName>
</protein>
<keyword evidence="2" id="KW-0472">Membrane</keyword>
<evidence type="ECO:0000313" key="4">
    <source>
        <dbReference type="EMBL" id="KAK7072098.1"/>
    </source>
</evidence>